<dbReference type="EMBL" id="JACHNB010000001">
    <property type="protein sequence ID" value="MBB4744643.1"/>
    <property type="molecule type" value="Genomic_DNA"/>
</dbReference>
<dbReference type="InterPro" id="IPR036278">
    <property type="entry name" value="Sialidase_sf"/>
</dbReference>
<protein>
    <submittedName>
        <fullName evidence="1">Uncharacterized protein</fullName>
    </submittedName>
</protein>
<dbReference type="Proteomes" id="UP000546162">
    <property type="component" value="Unassembled WGS sequence"/>
</dbReference>
<proteinExistence type="predicted"/>
<dbReference type="RefSeq" id="WP_185044778.1">
    <property type="nucleotide sequence ID" value="NZ_BAABFG010000005.1"/>
</dbReference>
<evidence type="ECO:0000313" key="1">
    <source>
        <dbReference type="EMBL" id="MBB4744643.1"/>
    </source>
</evidence>
<organism evidence="1 2">
    <name type="scientific">Actinoplanes octamycinicus</name>
    <dbReference type="NCBI Taxonomy" id="135948"/>
    <lineage>
        <taxon>Bacteria</taxon>
        <taxon>Bacillati</taxon>
        <taxon>Actinomycetota</taxon>
        <taxon>Actinomycetes</taxon>
        <taxon>Micromonosporales</taxon>
        <taxon>Micromonosporaceae</taxon>
        <taxon>Actinoplanes</taxon>
    </lineage>
</organism>
<reference evidence="1 2" key="1">
    <citation type="submission" date="2020-08" db="EMBL/GenBank/DDBJ databases">
        <title>Sequencing the genomes of 1000 actinobacteria strains.</title>
        <authorList>
            <person name="Klenk H.-P."/>
        </authorList>
    </citation>
    <scope>NUCLEOTIDE SEQUENCE [LARGE SCALE GENOMIC DNA]</scope>
    <source>
        <strain evidence="1 2">DSM 45809</strain>
    </source>
</reference>
<comment type="caution">
    <text evidence="1">The sequence shown here is derived from an EMBL/GenBank/DDBJ whole genome shotgun (WGS) entry which is preliminary data.</text>
</comment>
<dbReference type="AlphaFoldDB" id="A0A7W7H5Y6"/>
<gene>
    <name evidence="1" type="ORF">BJY16_008102</name>
</gene>
<keyword evidence="2" id="KW-1185">Reference proteome</keyword>
<dbReference type="InterPro" id="IPR015943">
    <property type="entry name" value="WD40/YVTN_repeat-like_dom_sf"/>
</dbReference>
<evidence type="ECO:0000313" key="2">
    <source>
        <dbReference type="Proteomes" id="UP000546162"/>
    </source>
</evidence>
<name>A0A7W7H5Y6_9ACTN</name>
<sequence length="1165" mass="125431">MDREQRRRGKRGRALRRAAYVGRQQSGLDQAALDEAMATRQPPADDGARWVPIGPSVVRKGQAVDHPRVTGRIRDLAVAPTGRRAYAASAKGGVWYTGDGGATWASVDGGVVRAPGGPTNAQVCGCLLVAFGESAESDVVLVGTGEEIPVDNAFASSMGGVGVLAATGPVTGRPWARSGRGVFAGQALYRLVRDPSATPGGDGDTVLACSTAGAFLGERDGGYAWRPLVGRPACDAVWLPDGRLFVLLVDGALIEPGQSGEITLPMPADARREGIGSLAVAGPDRFYLLGEIVREEDKKPALWRIDARPGQQPRATRIAGVPKMLWGGQRDFDQALVVESRGDLDRVYLGGSGLDPGLRHGDHCAALYCFEVPARTGRRLAPVAGISRTGLTGGGAGAVHQGLIGNTLHPDVHVIRLAGPPARRQVWTGCDGGVFVSDRAGQVYSFRSANNGIAVLEPNFVRGHPRSSQLVAMGVQDNGTPVRSGDTTWELIQEGDGGGVVFVPTAPQVLIRQVYNAVWASALAKVVDPLQRAPRRPSFPERDGEFEDAECQASAFYSSAAVVTDPGFRPLRTRLAIGTNRVWLTDDIGLDEERANTWRVLPLERGRPADPRAGWTPKGRHHYDPDFGVPGLRGVVTMSWASTTELLVVYERGLVRYTEEDPENDIWSGQVLRAGVPPLPSDAILTDVGAVPGTRDFYLATTGVAGTGVETLWHHRDGEFRPTGLRDQLLPRDPVFAVVLDPADPAVVFAGTATGVWRGVRGDDNGHVWTEYTAGLPRAVVQDLSVWTAPEDEEEEDTADAPRLLRAALQSRGVWEIDLAHPARRHTWIRATAHDDRRRATAAAADPWPASDLAEYRSPAPDDEFTGSPDIVVRPRWTATGRPPRFAGEIPSDTDGYADFDDWFRRTPDHRLWTFQTAFRWLYPGVVANGLWTYTMDTMVALHRASLGSPAEPVIDKRLWDAVVRTRLTAAGDPTTDPSGTPAVFRAPWQTPLAPDAAPCEPDLTELVVPPAITADRIWVVYREPCTVDVLAHHRDAREVPAGEAAVTLLWRAGGRSPDELMELPVTGIADYLTGASPAVPGGWRAVSRRLAVPLGGHLPRGTSIDVDLSAAPAGRFALPLAYVTSTADDQPPLRPPVSPRDSVRELVRRWPQLAARVVKLTDRP</sequence>
<dbReference type="Gene3D" id="2.130.10.10">
    <property type="entry name" value="YVTN repeat-like/Quinoprotein amine dehydrogenase"/>
    <property type="match status" value="1"/>
</dbReference>
<dbReference type="SUPFAM" id="SSF50939">
    <property type="entry name" value="Sialidases"/>
    <property type="match status" value="1"/>
</dbReference>
<accession>A0A7W7H5Y6</accession>